<evidence type="ECO:0000256" key="7">
    <source>
        <dbReference type="ARBA" id="ARBA00022695"/>
    </source>
</evidence>
<dbReference type="InterPro" id="IPR044138">
    <property type="entry name" value="CysN_II"/>
</dbReference>
<comment type="pathway">
    <text evidence="3 14">Sulfur metabolism; hydrogen sulfide biosynthesis; sulfite from sulfate: step 2/3.</text>
</comment>
<keyword evidence="14" id="KW-0597">Phosphoprotein</keyword>
<dbReference type="CDD" id="cd02027">
    <property type="entry name" value="APSK"/>
    <property type="match status" value="1"/>
</dbReference>
<comment type="similarity">
    <text evidence="13">Belongs to the TRAFAC class translation factor GTPase superfamily. Classic translation factor GTPase family. CysN/NodQ subfamily.</text>
</comment>
<dbReference type="Gene3D" id="3.40.50.300">
    <property type="entry name" value="P-loop containing nucleotide triphosphate hydrolases"/>
    <property type="match status" value="2"/>
</dbReference>
<dbReference type="SUPFAM" id="SSF50465">
    <property type="entry name" value="EF-Tu/eEF-1alpha/eIF2-gamma C-terminal domain"/>
    <property type="match status" value="1"/>
</dbReference>
<dbReference type="CDD" id="cd04166">
    <property type="entry name" value="CysN_ATPS"/>
    <property type="match status" value="1"/>
</dbReference>
<evidence type="ECO:0000256" key="1">
    <source>
        <dbReference type="ARBA" id="ARBA00001823"/>
    </source>
</evidence>
<evidence type="ECO:0000313" key="17">
    <source>
        <dbReference type="Proteomes" id="UP001156627"/>
    </source>
</evidence>
<evidence type="ECO:0000256" key="8">
    <source>
        <dbReference type="ARBA" id="ARBA00022741"/>
    </source>
</evidence>
<dbReference type="EMBL" id="BSOA01000014">
    <property type="protein sequence ID" value="GLQ88087.1"/>
    <property type="molecule type" value="Genomic_DNA"/>
</dbReference>
<dbReference type="InterPro" id="IPR011779">
    <property type="entry name" value="SO4_adenylTrfase_lsu"/>
</dbReference>
<proteinExistence type="inferred from homology"/>
<dbReference type="InterPro" id="IPR027417">
    <property type="entry name" value="P-loop_NTPase"/>
</dbReference>
<evidence type="ECO:0000256" key="6">
    <source>
        <dbReference type="ARBA" id="ARBA00022679"/>
    </source>
</evidence>
<evidence type="ECO:0000256" key="11">
    <source>
        <dbReference type="ARBA" id="ARBA00023268"/>
    </source>
</evidence>
<dbReference type="EC" id="2.7.1.25" evidence="14"/>
<dbReference type="Gene3D" id="2.40.30.10">
    <property type="entry name" value="Translation factors"/>
    <property type="match status" value="2"/>
</dbReference>
<dbReference type="NCBIfam" id="TIGR00455">
    <property type="entry name" value="apsK"/>
    <property type="match status" value="1"/>
</dbReference>
<comment type="caution">
    <text evidence="16">The sequence shown here is derived from an EMBL/GenBank/DDBJ whole genome shotgun (WGS) entry which is preliminary data.</text>
</comment>
<dbReference type="InterPro" id="IPR009000">
    <property type="entry name" value="Transl_B-barrel_sf"/>
</dbReference>
<evidence type="ECO:0000256" key="13">
    <source>
        <dbReference type="HAMAP-Rule" id="MF_00062"/>
    </source>
</evidence>
<evidence type="ECO:0000256" key="9">
    <source>
        <dbReference type="ARBA" id="ARBA00022840"/>
    </source>
</evidence>
<comment type="similarity">
    <text evidence="4">In the C-terminal section; belongs to the APS kinase family.</text>
</comment>
<comment type="function">
    <text evidence="13">With CysD forms the ATP sulfurylase (ATPS) that catalyzes the adenylation of sulfate producing adenosine 5'-phosphosulfate (APS) and diphosphate, the first enzymatic step in sulfur assimilation pathway. APS synthesis involves the formation of a high-energy phosphoric-sulfuric acid anhydride bond driven by GTP hydrolysis by CysN coupled to ATP hydrolysis by CysD.</text>
</comment>
<evidence type="ECO:0000259" key="15">
    <source>
        <dbReference type="PROSITE" id="PS51722"/>
    </source>
</evidence>
<keyword evidence="10 13" id="KW-0342">GTP-binding</keyword>
<dbReference type="CDD" id="cd04095">
    <property type="entry name" value="CysN_NoDQ_III"/>
    <property type="match status" value="1"/>
</dbReference>
<comment type="catalytic activity">
    <reaction evidence="12 13">
        <text>sulfate + ATP + H(+) = adenosine 5'-phosphosulfate + diphosphate</text>
        <dbReference type="Rhea" id="RHEA:18133"/>
        <dbReference type="ChEBI" id="CHEBI:15378"/>
        <dbReference type="ChEBI" id="CHEBI:16189"/>
        <dbReference type="ChEBI" id="CHEBI:30616"/>
        <dbReference type="ChEBI" id="CHEBI:33019"/>
        <dbReference type="ChEBI" id="CHEBI:58243"/>
        <dbReference type="EC" id="2.7.7.4"/>
    </reaction>
</comment>
<dbReference type="InterPro" id="IPR044139">
    <property type="entry name" value="CysN_NoDQ_III"/>
</dbReference>
<dbReference type="InterPro" id="IPR059117">
    <property type="entry name" value="APS_kinase_dom"/>
</dbReference>
<dbReference type="InterPro" id="IPR002891">
    <property type="entry name" value="APS"/>
</dbReference>
<feature type="binding site" evidence="13">
    <location>
        <begin position="152"/>
        <end position="155"/>
    </location>
    <ligand>
        <name>GTP</name>
        <dbReference type="ChEBI" id="CHEBI:37565"/>
    </ligand>
</feature>
<dbReference type="SUPFAM" id="SSF50447">
    <property type="entry name" value="Translation proteins"/>
    <property type="match status" value="1"/>
</dbReference>
<feature type="binding site" evidence="13">
    <location>
        <begin position="97"/>
        <end position="101"/>
    </location>
    <ligand>
        <name>GTP</name>
        <dbReference type="ChEBI" id="CHEBI:37565"/>
    </ligand>
</feature>
<keyword evidence="6 13" id="KW-0808">Transferase</keyword>
<keyword evidence="7 13" id="KW-0548">Nucleotidyltransferase</keyword>
<keyword evidence="8 13" id="KW-0547">Nucleotide-binding</keyword>
<dbReference type="Proteomes" id="UP001156627">
    <property type="component" value="Unassembled WGS sequence"/>
</dbReference>
<feature type="binding site" evidence="13">
    <location>
        <begin position="18"/>
        <end position="25"/>
    </location>
    <ligand>
        <name>GTP</name>
        <dbReference type="ChEBI" id="CHEBI:37565"/>
    </ligand>
</feature>
<dbReference type="InterPro" id="IPR054696">
    <property type="entry name" value="GTP-eEF1A_C"/>
</dbReference>
<dbReference type="InterPro" id="IPR000795">
    <property type="entry name" value="T_Tr_GTP-bd_dom"/>
</dbReference>
<dbReference type="InterPro" id="IPR050100">
    <property type="entry name" value="TRAFAC_GTPase_members"/>
</dbReference>
<reference evidence="17" key="1">
    <citation type="journal article" date="2019" name="Int. J. Syst. Evol. Microbiol.">
        <title>The Global Catalogue of Microorganisms (GCM) 10K type strain sequencing project: providing services to taxonomists for standard genome sequencing and annotation.</title>
        <authorList>
            <consortium name="The Broad Institute Genomics Platform"/>
            <consortium name="The Broad Institute Genome Sequencing Center for Infectious Disease"/>
            <person name="Wu L."/>
            <person name="Ma J."/>
        </authorList>
    </citation>
    <scope>NUCLEOTIDE SEQUENCE [LARGE SCALE GENOMIC DNA]</scope>
    <source>
        <strain evidence="17">NBRC 111981</strain>
    </source>
</reference>
<dbReference type="EC" id="2.7.7.4" evidence="13"/>
<dbReference type="HAMAP" id="MF_00065">
    <property type="entry name" value="Adenylyl_sulf_kinase"/>
    <property type="match status" value="1"/>
</dbReference>
<dbReference type="Pfam" id="PF01583">
    <property type="entry name" value="APS_kinase"/>
    <property type="match status" value="1"/>
</dbReference>
<comment type="catalytic activity">
    <reaction evidence="1 14">
        <text>adenosine 5'-phosphosulfate + ATP = 3'-phosphoadenylyl sulfate + ADP + H(+)</text>
        <dbReference type="Rhea" id="RHEA:24152"/>
        <dbReference type="ChEBI" id="CHEBI:15378"/>
        <dbReference type="ChEBI" id="CHEBI:30616"/>
        <dbReference type="ChEBI" id="CHEBI:58243"/>
        <dbReference type="ChEBI" id="CHEBI:58339"/>
        <dbReference type="ChEBI" id="CHEBI:456216"/>
        <dbReference type="EC" id="2.7.1.25"/>
    </reaction>
</comment>
<dbReference type="PANTHER" id="PTHR23115">
    <property type="entry name" value="TRANSLATION FACTOR"/>
    <property type="match status" value="1"/>
</dbReference>
<keyword evidence="14 16" id="KW-0418">Kinase</keyword>
<protein>
    <recommendedName>
        <fullName evidence="13 14">Multifunctional fusion protein</fullName>
    </recommendedName>
    <domain>
        <recommendedName>
            <fullName evidence="13">Sulfate adenylyltransferase subunit 1</fullName>
            <ecNumber evidence="13">2.7.7.4</ecNumber>
        </recommendedName>
        <alternativeName>
            <fullName evidence="13">ATP-sulfurylase large subunit</fullName>
        </alternativeName>
        <alternativeName>
            <fullName evidence="13">Sulfate adenylate transferase</fullName>
            <shortName evidence="13">SAT</shortName>
        </alternativeName>
    </domain>
    <domain>
        <recommendedName>
            <fullName evidence="14">Adenylyl-sulfate kinase</fullName>
            <ecNumber evidence="14">2.7.1.25</ecNumber>
        </recommendedName>
        <alternativeName>
            <fullName evidence="14">APS kinase</fullName>
        </alternativeName>
        <alternativeName>
            <fullName evidence="14">ATP adenosine-5'-phosphosulfate 3'-phosphotransferase</fullName>
        </alternativeName>
        <alternativeName>
            <fullName evidence="14">Adenosine-5'-phosphosulfate kinase</fullName>
        </alternativeName>
    </domain>
</protein>
<gene>
    <name evidence="16" type="primary">nodQ</name>
    <name evidence="14" type="synonym">cysC</name>
    <name evidence="13" type="synonym">cysN</name>
    <name evidence="16" type="ORF">GCM10007898_16560</name>
</gene>
<feature type="binding site" evidence="14">
    <location>
        <begin position="453"/>
        <end position="460"/>
    </location>
    <ligand>
        <name>ATP</name>
        <dbReference type="ChEBI" id="CHEBI:30616"/>
    </ligand>
</feature>
<dbReference type="PROSITE" id="PS51722">
    <property type="entry name" value="G_TR_2"/>
    <property type="match status" value="1"/>
</dbReference>
<dbReference type="InterPro" id="IPR031157">
    <property type="entry name" value="G_TR_CS"/>
</dbReference>
<dbReference type="NCBIfam" id="NF004035">
    <property type="entry name" value="PRK05506.1"/>
    <property type="match status" value="1"/>
</dbReference>
<dbReference type="GO" id="GO:0016301">
    <property type="term" value="F:kinase activity"/>
    <property type="evidence" value="ECO:0007669"/>
    <property type="project" value="UniProtKB-KW"/>
</dbReference>
<evidence type="ECO:0000256" key="5">
    <source>
        <dbReference type="ARBA" id="ARBA00007237"/>
    </source>
</evidence>
<evidence type="ECO:0000313" key="16">
    <source>
        <dbReference type="EMBL" id="GLQ88087.1"/>
    </source>
</evidence>
<feature type="active site" description="Phosphoserine intermediate" evidence="14">
    <location>
        <position position="527"/>
    </location>
</feature>
<dbReference type="Pfam" id="PF00009">
    <property type="entry name" value="GTP_EFTU"/>
    <property type="match status" value="1"/>
</dbReference>
<comment type="similarity">
    <text evidence="14">Belongs to the APS kinase family.</text>
</comment>
<sequence>MAAADMSVRSLLRFITCGSVDDGKSTLLGRLLYDAGMLPDDQVEALKRDSLRQHPNGDVLDFSLLTDGLDAERQQGITIDVAYRYFHSVRRSFIVADCPGHEQYTRNMATGASNADLAVVLVDARKGLLPQTRRHTYICALLGIRKVILAVNKMDLVGYSRSAYESIRDAYQDMASKMGVSSVYSLPVAALMGDNVGRPSPHMPWHDGATLLQLLESISVEPIQATDFRMPVQWVNRPDQSFRGYAGTICGGRLHPGVEIVVQPGVHRARVVRIVTAAGDLSEAHVGQAVTLTLDRELDVSRGDVLADATCPAPEADQFAAHLLWMGDEPLLPNRSYRLKIGARTLNARVTSIKHKVDVNTQARLAAHRLELNDVGYCNIDLDHPIAFEPYTVNHSLGGFILIDRQDNATVACGMLDFALRRATNVHWQQLDLDKRVRAESKGQHPCCIWFTGLSGAGKSTIANLLERRLSAMGYHTYLLDGDNLRHGLNRDLGFTPEARVENVRRVAEVAHLMVDAGLIVLVCVISPFHSERQFARDLFAEGEFVEVFVDTPLEECEQRDPKGLYRKAREGKILNFTGIDSPYEMPVKPDVRLRSNISTPEILADQVASYVVDLVRKK</sequence>
<keyword evidence="11" id="KW-0511">Multifunctional enzyme</keyword>
<dbReference type="InterPro" id="IPR009001">
    <property type="entry name" value="Transl_elong_EF1A/Init_IF2_C"/>
</dbReference>
<comment type="subunit">
    <text evidence="13">Heterodimer composed of CysD, the smaller subunit, and CysN.</text>
</comment>
<evidence type="ECO:0000256" key="14">
    <source>
        <dbReference type="HAMAP-Rule" id="MF_00065"/>
    </source>
</evidence>
<dbReference type="InterPro" id="IPR041757">
    <property type="entry name" value="CysN_GTP-bd"/>
</dbReference>
<keyword evidence="9 13" id="KW-0067">ATP-binding</keyword>
<comment type="function">
    <text evidence="2">APS kinase catalyzes the synthesis of activated sulfate.</text>
</comment>
<dbReference type="SUPFAM" id="SSF52540">
    <property type="entry name" value="P-loop containing nucleoside triphosphate hydrolases"/>
    <property type="match status" value="2"/>
</dbReference>
<evidence type="ECO:0000256" key="10">
    <source>
        <dbReference type="ARBA" id="ARBA00023134"/>
    </source>
</evidence>
<comment type="pathway">
    <text evidence="13">Sulfur metabolism; hydrogen sulfide biosynthesis; sulfite from sulfate: step 1/3.</text>
</comment>
<evidence type="ECO:0000256" key="12">
    <source>
        <dbReference type="ARBA" id="ARBA00049370"/>
    </source>
</evidence>
<evidence type="ECO:0000256" key="2">
    <source>
        <dbReference type="ARBA" id="ARBA00002357"/>
    </source>
</evidence>
<dbReference type="PROSITE" id="PS00301">
    <property type="entry name" value="G_TR_1"/>
    <property type="match status" value="1"/>
</dbReference>
<dbReference type="Pfam" id="PF22594">
    <property type="entry name" value="GTP-eEF1A_C"/>
    <property type="match status" value="1"/>
</dbReference>
<dbReference type="PRINTS" id="PR00315">
    <property type="entry name" value="ELONGATNFCT"/>
</dbReference>
<dbReference type="HAMAP" id="MF_00062">
    <property type="entry name" value="Sulf_adenylyltr_sub1"/>
    <property type="match status" value="1"/>
</dbReference>
<organism evidence="16 17">
    <name type="scientific">Dyella flagellata</name>
    <dbReference type="NCBI Taxonomy" id="1867833"/>
    <lineage>
        <taxon>Bacteria</taxon>
        <taxon>Pseudomonadati</taxon>
        <taxon>Pseudomonadota</taxon>
        <taxon>Gammaproteobacteria</taxon>
        <taxon>Lysobacterales</taxon>
        <taxon>Rhodanobacteraceae</taxon>
        <taxon>Dyella</taxon>
    </lineage>
</organism>
<accession>A0ABQ5X8X6</accession>
<dbReference type="NCBIfam" id="TIGR02034">
    <property type="entry name" value="CysN"/>
    <property type="match status" value="1"/>
</dbReference>
<feature type="domain" description="Tr-type G" evidence="15">
    <location>
        <begin position="9"/>
        <end position="223"/>
    </location>
</feature>
<dbReference type="NCBIfam" id="NF003013">
    <property type="entry name" value="PRK03846.1"/>
    <property type="match status" value="1"/>
</dbReference>
<dbReference type="CDD" id="cd03695">
    <property type="entry name" value="CysN_NodQ_II"/>
    <property type="match status" value="1"/>
</dbReference>
<dbReference type="RefSeq" id="WP_284331531.1">
    <property type="nucleotide sequence ID" value="NZ_BSOA01000014.1"/>
</dbReference>
<comment type="function">
    <text evidence="14">Catalyzes the synthesis of activated sulfate.</text>
</comment>
<comment type="similarity">
    <text evidence="5">In the N-terminal section; belongs to the TRAFAC class translation factor GTPase superfamily. Classic translation factor GTPase family. CysN/NodQ subfamily.</text>
</comment>
<name>A0ABQ5X8X6_9GAMM</name>
<evidence type="ECO:0000256" key="3">
    <source>
        <dbReference type="ARBA" id="ARBA00004806"/>
    </source>
</evidence>
<keyword evidence="17" id="KW-1185">Reference proteome</keyword>
<evidence type="ECO:0000256" key="4">
    <source>
        <dbReference type="ARBA" id="ARBA00005438"/>
    </source>
</evidence>